<organism evidence="1 2">
    <name type="scientific">Hydrogenophaga intermedia</name>
    <dbReference type="NCBI Taxonomy" id="65786"/>
    <lineage>
        <taxon>Bacteria</taxon>
        <taxon>Pseudomonadati</taxon>
        <taxon>Pseudomonadota</taxon>
        <taxon>Betaproteobacteria</taxon>
        <taxon>Burkholderiales</taxon>
        <taxon>Comamonadaceae</taxon>
        <taxon>Hydrogenophaga</taxon>
    </lineage>
</organism>
<evidence type="ECO:0000313" key="2">
    <source>
        <dbReference type="Proteomes" id="UP000028878"/>
    </source>
</evidence>
<gene>
    <name evidence="1" type="ORF">BN948_03292</name>
</gene>
<keyword evidence="2" id="KW-1185">Reference proteome</keyword>
<reference evidence="2" key="1">
    <citation type="submission" date="2014-11" db="EMBL/GenBank/DDBJ databases">
        <title>Draft genome sequence of Hydrogenophaga intermedia S1.</title>
        <authorList>
            <person name="Gan H.M."/>
            <person name="Chew T.H."/>
            <person name="Stolz A."/>
        </authorList>
    </citation>
    <scope>NUCLEOTIDE SEQUENCE [LARGE SCALE GENOMIC DNA]</scope>
    <source>
        <strain evidence="2">S1</strain>
    </source>
</reference>
<dbReference type="EMBL" id="CCAE010000030">
    <property type="protein sequence ID" value="CDN88856.1"/>
    <property type="molecule type" value="Genomic_DNA"/>
</dbReference>
<protein>
    <submittedName>
        <fullName evidence="1">OspD3</fullName>
    </submittedName>
</protein>
<dbReference type="Proteomes" id="UP000028878">
    <property type="component" value="Unassembled WGS sequence"/>
</dbReference>
<sequence length="125" mass="13707">MTASHEIPEATARDTWRSRFLTLQLSCLDSEAFTLADFALWHTLEEHICHGGDVLDLSAHEEALRRAPDELMEAFADACRLFRRRAKALHLPAGLPALPSWLGALPWIEHLTAPGLAGATAVQAA</sequence>
<dbReference type="AlphaFoldDB" id="A0A1L1PS29"/>
<accession>A0A1L1PS29</accession>
<dbReference type="RefSeq" id="WP_009519709.1">
    <property type="nucleotide sequence ID" value="NZ_CCAE010000030.1"/>
</dbReference>
<proteinExistence type="predicted"/>
<name>A0A1L1PS29_HYDIT</name>
<evidence type="ECO:0000313" key="1">
    <source>
        <dbReference type="EMBL" id="CDN88856.1"/>
    </source>
</evidence>